<dbReference type="InterPro" id="IPR050228">
    <property type="entry name" value="Carboxylesterase_BioH"/>
</dbReference>
<dbReference type="OrthoDB" id="94039at2759"/>
<dbReference type="Gene3D" id="3.40.50.1820">
    <property type="entry name" value="alpha/beta hydrolase"/>
    <property type="match status" value="1"/>
</dbReference>
<dbReference type="PANTHER" id="PTHR43194">
    <property type="entry name" value="HYDROLASE ALPHA/BETA FOLD FAMILY"/>
    <property type="match status" value="1"/>
</dbReference>
<dbReference type="AlphaFoldDB" id="A0A9P6HIY9"/>
<dbReference type="PANTHER" id="PTHR43194:SF2">
    <property type="entry name" value="PEROXISOMAL MEMBRANE PROTEIN LPX1"/>
    <property type="match status" value="1"/>
</dbReference>
<dbReference type="EMBL" id="WIUZ02000004">
    <property type="protein sequence ID" value="KAF9788084.1"/>
    <property type="molecule type" value="Genomic_DNA"/>
</dbReference>
<evidence type="ECO:0000313" key="3">
    <source>
        <dbReference type="Proteomes" id="UP000736335"/>
    </source>
</evidence>
<dbReference type="Proteomes" id="UP000736335">
    <property type="component" value="Unassembled WGS sequence"/>
</dbReference>
<keyword evidence="3" id="KW-1185">Reference proteome</keyword>
<accession>A0A9P6HIY9</accession>
<reference evidence="2" key="1">
    <citation type="journal article" date="2020" name="Nat. Commun.">
        <title>Large-scale genome sequencing of mycorrhizal fungi provides insights into the early evolution of symbiotic traits.</title>
        <authorList>
            <person name="Miyauchi S."/>
            <person name="Kiss E."/>
            <person name="Kuo A."/>
            <person name="Drula E."/>
            <person name="Kohler A."/>
            <person name="Sanchez-Garcia M."/>
            <person name="Morin E."/>
            <person name="Andreopoulos B."/>
            <person name="Barry K.W."/>
            <person name="Bonito G."/>
            <person name="Buee M."/>
            <person name="Carver A."/>
            <person name="Chen C."/>
            <person name="Cichocki N."/>
            <person name="Clum A."/>
            <person name="Culley D."/>
            <person name="Crous P.W."/>
            <person name="Fauchery L."/>
            <person name="Girlanda M."/>
            <person name="Hayes R.D."/>
            <person name="Keri Z."/>
            <person name="LaButti K."/>
            <person name="Lipzen A."/>
            <person name="Lombard V."/>
            <person name="Magnuson J."/>
            <person name="Maillard F."/>
            <person name="Murat C."/>
            <person name="Nolan M."/>
            <person name="Ohm R.A."/>
            <person name="Pangilinan J."/>
            <person name="Pereira M.F."/>
            <person name="Perotto S."/>
            <person name="Peter M."/>
            <person name="Pfister S."/>
            <person name="Riley R."/>
            <person name="Sitrit Y."/>
            <person name="Stielow J.B."/>
            <person name="Szollosi G."/>
            <person name="Zifcakova L."/>
            <person name="Stursova M."/>
            <person name="Spatafora J.W."/>
            <person name="Tedersoo L."/>
            <person name="Vaario L.M."/>
            <person name="Yamada A."/>
            <person name="Yan M."/>
            <person name="Wang P."/>
            <person name="Xu J."/>
            <person name="Bruns T."/>
            <person name="Baldrian P."/>
            <person name="Vilgalys R."/>
            <person name="Dunand C."/>
            <person name="Henrissat B."/>
            <person name="Grigoriev I.V."/>
            <person name="Hibbett D."/>
            <person name="Nagy L.G."/>
            <person name="Martin F.M."/>
        </authorList>
    </citation>
    <scope>NUCLEOTIDE SEQUENCE</scope>
    <source>
        <strain evidence="2">UH-Tt-Lm1</strain>
    </source>
</reference>
<proteinExistence type="predicted"/>
<name>A0A9P6HIY9_9AGAM</name>
<gene>
    <name evidence="2" type="ORF">BJ322DRAFT_1106107</name>
</gene>
<reference evidence="2" key="2">
    <citation type="submission" date="2020-11" db="EMBL/GenBank/DDBJ databases">
        <authorList>
            <consortium name="DOE Joint Genome Institute"/>
            <person name="Kuo A."/>
            <person name="Miyauchi S."/>
            <person name="Kiss E."/>
            <person name="Drula E."/>
            <person name="Kohler A."/>
            <person name="Sanchez-Garcia M."/>
            <person name="Andreopoulos B."/>
            <person name="Barry K.W."/>
            <person name="Bonito G."/>
            <person name="Buee M."/>
            <person name="Carver A."/>
            <person name="Chen C."/>
            <person name="Cichocki N."/>
            <person name="Clum A."/>
            <person name="Culley D."/>
            <person name="Crous P.W."/>
            <person name="Fauchery L."/>
            <person name="Girlanda M."/>
            <person name="Hayes R."/>
            <person name="Keri Z."/>
            <person name="Labutti K."/>
            <person name="Lipzen A."/>
            <person name="Lombard V."/>
            <person name="Magnuson J."/>
            <person name="Maillard F."/>
            <person name="Morin E."/>
            <person name="Murat C."/>
            <person name="Nolan M."/>
            <person name="Ohm R."/>
            <person name="Pangilinan J."/>
            <person name="Pereira M."/>
            <person name="Perotto S."/>
            <person name="Peter M."/>
            <person name="Riley R."/>
            <person name="Sitrit Y."/>
            <person name="Stielow B."/>
            <person name="Szollosi G."/>
            <person name="Zifcakova L."/>
            <person name="Stursova M."/>
            <person name="Spatafora J.W."/>
            <person name="Tedersoo L."/>
            <person name="Vaario L.-M."/>
            <person name="Yamada A."/>
            <person name="Yan M."/>
            <person name="Wang P."/>
            <person name="Xu J."/>
            <person name="Bruns T."/>
            <person name="Baldrian P."/>
            <person name="Vilgalys R."/>
            <person name="Henrissat B."/>
            <person name="Grigoriev I.V."/>
            <person name="Hibbett D."/>
            <person name="Nagy L.G."/>
            <person name="Martin F.M."/>
        </authorList>
    </citation>
    <scope>NUCLEOTIDE SEQUENCE</scope>
    <source>
        <strain evidence="2">UH-Tt-Lm1</strain>
    </source>
</reference>
<dbReference type="Pfam" id="PF12697">
    <property type="entry name" value="Abhydrolase_6"/>
    <property type="match status" value="1"/>
</dbReference>
<dbReference type="GO" id="GO:0016787">
    <property type="term" value="F:hydrolase activity"/>
    <property type="evidence" value="ECO:0007669"/>
    <property type="project" value="UniProtKB-KW"/>
</dbReference>
<organism evidence="2 3">
    <name type="scientific">Thelephora terrestris</name>
    <dbReference type="NCBI Taxonomy" id="56493"/>
    <lineage>
        <taxon>Eukaryota</taxon>
        <taxon>Fungi</taxon>
        <taxon>Dikarya</taxon>
        <taxon>Basidiomycota</taxon>
        <taxon>Agaricomycotina</taxon>
        <taxon>Agaricomycetes</taxon>
        <taxon>Thelephorales</taxon>
        <taxon>Thelephoraceae</taxon>
        <taxon>Thelephora</taxon>
    </lineage>
</organism>
<evidence type="ECO:0000313" key="2">
    <source>
        <dbReference type="EMBL" id="KAF9788084.1"/>
    </source>
</evidence>
<dbReference type="InterPro" id="IPR000073">
    <property type="entry name" value="AB_hydrolase_1"/>
</dbReference>
<protein>
    <submittedName>
        <fullName evidence="2">Alpha/beta hydrolase fold-1</fullName>
    </submittedName>
</protein>
<comment type="caution">
    <text evidence="2">The sequence shown here is derived from an EMBL/GenBank/DDBJ whole genome shotgun (WGS) entry which is preliminary data.</text>
</comment>
<keyword evidence="2" id="KW-0378">Hydrolase</keyword>
<sequence length="346" mass="38624">MPLTFEEYGFDPRPQFPFLVTLKRYPNLVTEQTGFTLILAHGTGFHKEVWEPIIERIFAESAKPNGLKIRDAWAIDAPNHGDAAVLNAALLKSGAYDITFSWENYSRAINLILAGLGTFTDGKNRLVRLDFANRRLVGIGHSMGAVSLALAHTFYPTVKFDSLVFIEPMLLTARHFKALKHDIKLHEIALARRDFWESKEEALTSFSTKGMKSWDKRVMKLFVEFGLRETTKDDPFNQPGVTLKCAKLQESSTFRDRTSQVLAFDFVESLCSGTPVHVIWGAIDDYIPARVKGDIHDNGFRGQLASIQRIAGCGHLAPLVQPDAVADAILKAFNSTVTTLTAKSRL</sequence>
<evidence type="ECO:0000259" key="1">
    <source>
        <dbReference type="Pfam" id="PF12697"/>
    </source>
</evidence>
<feature type="domain" description="AB hydrolase-1" evidence="1">
    <location>
        <begin position="37"/>
        <end position="328"/>
    </location>
</feature>
<dbReference type="InterPro" id="IPR029058">
    <property type="entry name" value="AB_hydrolase_fold"/>
</dbReference>
<dbReference type="SUPFAM" id="SSF53474">
    <property type="entry name" value="alpha/beta-Hydrolases"/>
    <property type="match status" value="1"/>
</dbReference>